<evidence type="ECO:0000313" key="2">
    <source>
        <dbReference type="EMBL" id="MDA3614045.1"/>
    </source>
</evidence>
<feature type="transmembrane region" description="Helical" evidence="1">
    <location>
        <begin position="151"/>
        <end position="168"/>
    </location>
</feature>
<keyword evidence="1" id="KW-0472">Membrane</keyword>
<keyword evidence="1" id="KW-0812">Transmembrane</keyword>
<feature type="transmembrane region" description="Helical" evidence="1">
    <location>
        <begin position="34"/>
        <end position="56"/>
    </location>
</feature>
<accession>A0ABT4UIJ0</accession>
<evidence type="ECO:0000256" key="1">
    <source>
        <dbReference type="SAM" id="Phobius"/>
    </source>
</evidence>
<proteinExistence type="predicted"/>
<dbReference type="RefSeq" id="WP_407030374.1">
    <property type="nucleotide sequence ID" value="NZ_JAQGEF010000004.1"/>
</dbReference>
<keyword evidence="1" id="KW-1133">Transmembrane helix</keyword>
<name>A0ABT4UIJ0_9BACT</name>
<keyword evidence="3" id="KW-1185">Reference proteome</keyword>
<dbReference type="EMBL" id="JAQGEF010000004">
    <property type="protein sequence ID" value="MDA3614045.1"/>
    <property type="molecule type" value="Genomic_DNA"/>
</dbReference>
<gene>
    <name evidence="2" type="ORF">O3P16_04455</name>
</gene>
<feature type="transmembrane region" description="Helical" evidence="1">
    <location>
        <begin position="101"/>
        <end position="121"/>
    </location>
</feature>
<comment type="caution">
    <text evidence="2">The sequence shown here is derived from an EMBL/GenBank/DDBJ whole genome shotgun (WGS) entry which is preliminary data.</text>
</comment>
<feature type="transmembrane region" description="Helical" evidence="1">
    <location>
        <begin position="127"/>
        <end position="144"/>
    </location>
</feature>
<evidence type="ECO:0000313" key="3">
    <source>
        <dbReference type="Proteomes" id="UP001210231"/>
    </source>
</evidence>
<feature type="transmembrane region" description="Helical" evidence="1">
    <location>
        <begin position="174"/>
        <end position="192"/>
    </location>
</feature>
<organism evidence="2 3">
    <name type="scientific">Polluticaenibacter yanchengensis</name>
    <dbReference type="NCBI Taxonomy" id="3014562"/>
    <lineage>
        <taxon>Bacteria</taxon>
        <taxon>Pseudomonadati</taxon>
        <taxon>Bacteroidota</taxon>
        <taxon>Chitinophagia</taxon>
        <taxon>Chitinophagales</taxon>
        <taxon>Chitinophagaceae</taxon>
        <taxon>Polluticaenibacter</taxon>
    </lineage>
</organism>
<protein>
    <submittedName>
        <fullName evidence="2">Uncharacterized protein</fullName>
    </submittedName>
</protein>
<feature type="transmembrane region" description="Helical" evidence="1">
    <location>
        <begin position="62"/>
        <end position="80"/>
    </location>
</feature>
<reference evidence="2 3" key="1">
    <citation type="submission" date="2022-12" db="EMBL/GenBank/DDBJ databases">
        <title>Chitinophagaceae gen. sp. nov., a new member of the family Chitinophagaceae, isolated from soil in a chemical factory.</title>
        <authorList>
            <person name="Ke Z."/>
        </authorList>
    </citation>
    <scope>NUCLEOTIDE SEQUENCE [LARGE SCALE GENOMIC DNA]</scope>
    <source>
        <strain evidence="2 3">LY-5</strain>
    </source>
</reference>
<dbReference type="Proteomes" id="UP001210231">
    <property type="component" value="Unassembled WGS sequence"/>
</dbReference>
<sequence length="200" mass="23085">MKQEQPMTELESFAIIRNMINAAKTEQKDNGRSWIIWGWLLLSVSLLTVMNLHFAWVEQIYFFWNLFGLFSIALFTFEGIKKLAKKNQDVVRTYYKDLFKLLKVGFFISLAFIILNMNTGLSPYKGFGLLISLYAFWILIYGAVSNFKPSIVAAFICWILAILCLFVKKIEYLMYVHAAAALIGYIIPGYLANKAFKKNI</sequence>